<feature type="binding site" evidence="9">
    <location>
        <position position="10"/>
    </location>
    <ligand>
        <name>S-adenosyl-L-methionine</name>
        <dbReference type="ChEBI" id="CHEBI:59789"/>
    </ligand>
</feature>
<feature type="binding site" evidence="9">
    <location>
        <position position="174"/>
    </location>
    <ligand>
        <name>S-adenosyl-L-methionine</name>
        <dbReference type="ChEBI" id="CHEBI:59789"/>
    </ligand>
</feature>
<feature type="binding site" evidence="9">
    <location>
        <position position="85"/>
    </location>
    <ligand>
        <name>S-adenosyl-L-methionine</name>
        <dbReference type="ChEBI" id="CHEBI:59789"/>
    </ligand>
</feature>
<dbReference type="PANTHER" id="PTHR10882">
    <property type="entry name" value="DIPHTHINE SYNTHASE"/>
    <property type="match status" value="1"/>
</dbReference>
<dbReference type="VEuPathDB" id="ToxoDB:EBH_0012200"/>
<evidence type="ECO:0000256" key="8">
    <source>
        <dbReference type="ARBA" id="ARBA00048752"/>
    </source>
</evidence>
<comment type="pathway">
    <text evidence="2">Protein modification; peptidyl-diphthamide biosynthesis.</text>
</comment>
<comment type="catalytic activity">
    <reaction evidence="8">
        <text>2-[(3S)-amino-3-carboxypropyl]-L-histidyl-[translation elongation factor 2] + 4 S-adenosyl-L-methionine = diphthine methyl ester-[translation elongation factor 2] + 4 S-adenosyl-L-homocysteine + 3 H(+)</text>
        <dbReference type="Rhea" id="RHEA:42652"/>
        <dbReference type="Rhea" id="RHEA-COMP:9749"/>
        <dbReference type="Rhea" id="RHEA-COMP:10173"/>
        <dbReference type="ChEBI" id="CHEBI:15378"/>
        <dbReference type="ChEBI" id="CHEBI:57856"/>
        <dbReference type="ChEBI" id="CHEBI:59789"/>
        <dbReference type="ChEBI" id="CHEBI:73995"/>
        <dbReference type="ChEBI" id="CHEBI:79005"/>
        <dbReference type="EC" id="2.1.1.314"/>
    </reaction>
</comment>
<reference evidence="11" key="1">
    <citation type="submission" date="2013-10" db="EMBL/GenBank/DDBJ databases">
        <title>Genomic analysis of the causative agents of coccidiosis in chickens.</title>
        <authorList>
            <person name="Reid A.J."/>
            <person name="Blake D."/>
            <person name="Billington K."/>
            <person name="Browne H."/>
            <person name="Dunn M."/>
            <person name="Hung S."/>
            <person name="Kawahara F."/>
            <person name="Miranda-Saavedra D."/>
            <person name="Mourier T."/>
            <person name="Nagra H."/>
            <person name="Otto T.D."/>
            <person name="Rawlings N."/>
            <person name="Sanchez A."/>
            <person name="Sanders M."/>
            <person name="Subramaniam C."/>
            <person name="Tay Y."/>
            <person name="Dear P."/>
            <person name="Doerig C."/>
            <person name="Gruber A."/>
            <person name="Parkinson J."/>
            <person name="Shirley M."/>
            <person name="Wan K.L."/>
            <person name="Berriman M."/>
            <person name="Tomley F."/>
            <person name="Pain A."/>
        </authorList>
    </citation>
    <scope>NUCLEOTIDE SEQUENCE [LARGE SCALE GENOMIC DNA]</scope>
    <source>
        <strain evidence="11">Houghton</strain>
    </source>
</reference>
<dbReference type="Gene3D" id="3.40.1010.10">
    <property type="entry name" value="Cobalt-precorrin-4 Transmethylase, Domain 1"/>
    <property type="match status" value="1"/>
</dbReference>
<feature type="binding site" evidence="9">
    <location>
        <position position="98"/>
    </location>
    <ligand>
        <name>S-adenosyl-L-methionine</name>
        <dbReference type="ChEBI" id="CHEBI:59789"/>
    </ligand>
</feature>
<dbReference type="CDD" id="cd11647">
    <property type="entry name" value="DHP5_DphB"/>
    <property type="match status" value="1"/>
</dbReference>
<keyword evidence="7 9" id="KW-0949">S-adenosyl-L-methionine</keyword>
<dbReference type="SUPFAM" id="SSF53790">
    <property type="entry name" value="Tetrapyrrole methylase"/>
    <property type="match status" value="1"/>
</dbReference>
<evidence type="ECO:0000256" key="9">
    <source>
        <dbReference type="PIRSR" id="PIRSR036432-1"/>
    </source>
</evidence>
<keyword evidence="12" id="KW-1185">Reference proteome</keyword>
<keyword evidence="5" id="KW-0489">Methyltransferase</keyword>
<dbReference type="Proteomes" id="UP000030750">
    <property type="component" value="Unassembled WGS sequence"/>
</dbReference>
<dbReference type="AlphaFoldDB" id="U6LD38"/>
<dbReference type="GO" id="GO:0017183">
    <property type="term" value="P:protein histidyl modification to diphthamide"/>
    <property type="evidence" value="ECO:0007669"/>
    <property type="project" value="UniProtKB-UniPathway"/>
</dbReference>
<accession>U6LD38</accession>
<evidence type="ECO:0000313" key="12">
    <source>
        <dbReference type="Proteomes" id="UP000030750"/>
    </source>
</evidence>
<dbReference type="InterPro" id="IPR035996">
    <property type="entry name" value="4pyrrol_Methylase_sf"/>
</dbReference>
<evidence type="ECO:0000256" key="6">
    <source>
        <dbReference type="ARBA" id="ARBA00022679"/>
    </source>
</evidence>
<comment type="function">
    <text evidence="1">S-adenosyl-L-methionine-dependent methyltransferase that catalyzes four methylations of the modified target histidine residue in translation elongation factor 2 (EF-2), to form an intermediate called diphthine methyl ester. The four successive methylation reactions represent the second step of diphthamide biosynthesis.</text>
</comment>
<evidence type="ECO:0000256" key="7">
    <source>
        <dbReference type="ARBA" id="ARBA00022691"/>
    </source>
</evidence>
<dbReference type="GO" id="GO:0032259">
    <property type="term" value="P:methylation"/>
    <property type="evidence" value="ECO:0007669"/>
    <property type="project" value="UniProtKB-KW"/>
</dbReference>
<dbReference type="InterPro" id="IPR014776">
    <property type="entry name" value="4pyrrole_Mease_sub2"/>
</dbReference>
<evidence type="ECO:0000256" key="1">
    <source>
        <dbReference type="ARBA" id="ARBA00004006"/>
    </source>
</evidence>
<dbReference type="EC" id="2.1.1.314" evidence="4"/>
<reference evidence="11" key="2">
    <citation type="submission" date="2013-10" db="EMBL/GenBank/DDBJ databases">
        <authorList>
            <person name="Aslett M."/>
        </authorList>
    </citation>
    <scope>NUCLEOTIDE SEQUENCE [LARGE SCALE GENOMIC DNA]</scope>
    <source>
        <strain evidence="11">Houghton</strain>
    </source>
</reference>
<evidence type="ECO:0000259" key="10">
    <source>
        <dbReference type="Pfam" id="PF00590"/>
    </source>
</evidence>
<dbReference type="Gene3D" id="3.30.950.10">
    <property type="entry name" value="Methyltransferase, Cobalt-precorrin-4 Transmethylase, Domain 2"/>
    <property type="match status" value="1"/>
</dbReference>
<protein>
    <recommendedName>
        <fullName evidence="4">diphthine methyl ester synthase</fullName>
        <ecNumber evidence="4">2.1.1.314</ecNumber>
    </recommendedName>
</protein>
<feature type="binding site" evidence="9">
    <location>
        <begin position="123"/>
        <end position="124"/>
    </location>
    <ligand>
        <name>S-adenosyl-L-methionine</name>
        <dbReference type="ChEBI" id="CHEBI:59789"/>
    </ligand>
</feature>
<dbReference type="InterPro" id="IPR004551">
    <property type="entry name" value="Dphthn_synthase"/>
</dbReference>
<gene>
    <name evidence="11" type="ORF">EBH_0012200</name>
</gene>
<organism evidence="11 12">
    <name type="scientific">Eimeria brunetti</name>
    <dbReference type="NCBI Taxonomy" id="51314"/>
    <lineage>
        <taxon>Eukaryota</taxon>
        <taxon>Sar</taxon>
        <taxon>Alveolata</taxon>
        <taxon>Apicomplexa</taxon>
        <taxon>Conoidasida</taxon>
        <taxon>Coccidia</taxon>
        <taxon>Eucoccidiorida</taxon>
        <taxon>Eimeriorina</taxon>
        <taxon>Eimeriidae</taxon>
        <taxon>Eimeria</taxon>
    </lineage>
</organism>
<keyword evidence="6" id="KW-0808">Transferase</keyword>
<dbReference type="FunFam" id="3.30.950.10:FF:000004">
    <property type="entry name" value="Diphthine synthase putative"/>
    <property type="match status" value="1"/>
</dbReference>
<evidence type="ECO:0000313" key="11">
    <source>
        <dbReference type="EMBL" id="CDJ46439.1"/>
    </source>
</evidence>
<dbReference type="UniPathway" id="UPA00559"/>
<evidence type="ECO:0000256" key="4">
    <source>
        <dbReference type="ARBA" id="ARBA00011927"/>
    </source>
</evidence>
<feature type="domain" description="Tetrapyrrole methylase" evidence="10">
    <location>
        <begin position="3"/>
        <end position="189"/>
    </location>
</feature>
<dbReference type="NCBIfam" id="TIGR00522">
    <property type="entry name" value="dph5"/>
    <property type="match status" value="1"/>
</dbReference>
<comment type="similarity">
    <text evidence="3">Belongs to the diphthine synthase family.</text>
</comment>
<evidence type="ECO:0000256" key="5">
    <source>
        <dbReference type="ARBA" id="ARBA00022603"/>
    </source>
</evidence>
<dbReference type="PIRSF" id="PIRSF036432">
    <property type="entry name" value="Diphthine_synth"/>
    <property type="match status" value="1"/>
</dbReference>
<feature type="binding site" evidence="9">
    <location>
        <position position="231"/>
    </location>
    <ligand>
        <name>S-adenosyl-L-methionine</name>
        <dbReference type="ChEBI" id="CHEBI:59789"/>
    </ligand>
</feature>
<evidence type="ECO:0000256" key="2">
    <source>
        <dbReference type="ARBA" id="ARBA00005156"/>
    </source>
</evidence>
<dbReference type="EMBL" id="HG710380">
    <property type="protein sequence ID" value="CDJ46439.1"/>
    <property type="molecule type" value="Genomic_DNA"/>
</dbReference>
<proteinExistence type="inferred from homology"/>
<dbReference type="InterPro" id="IPR014777">
    <property type="entry name" value="4pyrrole_Mease_sub1"/>
</dbReference>
<dbReference type="GO" id="GO:0141133">
    <property type="term" value="F:diphthine methyl ester synthase activity"/>
    <property type="evidence" value="ECO:0007669"/>
    <property type="project" value="UniProtKB-EC"/>
</dbReference>
<dbReference type="OrthoDB" id="2516at2759"/>
<name>U6LD38_9EIME</name>
<evidence type="ECO:0000256" key="3">
    <source>
        <dbReference type="ARBA" id="ARBA00006729"/>
    </source>
</evidence>
<sequence>MVLTLVGLGLHDERDVSIRGLEAIREADVVYLENYTATLNVNTSRLERFFEKPIVLADRDFVEGNADTMLEAAVDKRVVCLVVGDPFWSVAEFKKTHLATTHADLYLRARQRGVAVKVIHNASIMSAVAACGLQLYRFGETVSIPFFDGNWKPVSFYDKIKKNRENNMHTLCLLDIKVKEQTVENMMKGNNIFEPPRFMTVNVAIKQLLEAAAMKNDEGAEEILAFGLARVGADNQAIVSGEI</sequence>
<dbReference type="InterPro" id="IPR000878">
    <property type="entry name" value="4pyrrol_Mease"/>
</dbReference>
<dbReference type="Pfam" id="PF00590">
    <property type="entry name" value="TP_methylase"/>
    <property type="match status" value="1"/>
</dbReference>
<dbReference type="PANTHER" id="PTHR10882:SF0">
    <property type="entry name" value="DIPHTHINE METHYL ESTER SYNTHASE"/>
    <property type="match status" value="1"/>
</dbReference>